<comment type="caution">
    <text evidence="1">The sequence shown here is derived from an EMBL/GenBank/DDBJ whole genome shotgun (WGS) entry which is preliminary data.</text>
</comment>
<protein>
    <submittedName>
        <fullName evidence="1">Uncharacterized protein</fullName>
    </submittedName>
</protein>
<evidence type="ECO:0000313" key="1">
    <source>
        <dbReference type="EMBL" id="MEQ2162414.1"/>
    </source>
</evidence>
<accession>A0ABV0MTF8</accession>
<proteinExistence type="predicted"/>
<gene>
    <name evidence="1" type="ORF">GOODEAATRI_019497</name>
</gene>
<reference evidence="1 2" key="1">
    <citation type="submission" date="2021-06" db="EMBL/GenBank/DDBJ databases">
        <authorList>
            <person name="Palmer J.M."/>
        </authorList>
    </citation>
    <scope>NUCLEOTIDE SEQUENCE [LARGE SCALE GENOMIC DNA]</scope>
    <source>
        <strain evidence="1 2">GA_2019</strain>
        <tissue evidence="1">Muscle</tissue>
    </source>
</reference>
<organism evidence="1 2">
    <name type="scientific">Goodea atripinnis</name>
    <dbReference type="NCBI Taxonomy" id="208336"/>
    <lineage>
        <taxon>Eukaryota</taxon>
        <taxon>Metazoa</taxon>
        <taxon>Chordata</taxon>
        <taxon>Craniata</taxon>
        <taxon>Vertebrata</taxon>
        <taxon>Euteleostomi</taxon>
        <taxon>Actinopterygii</taxon>
        <taxon>Neopterygii</taxon>
        <taxon>Teleostei</taxon>
        <taxon>Neoteleostei</taxon>
        <taxon>Acanthomorphata</taxon>
        <taxon>Ovalentaria</taxon>
        <taxon>Atherinomorphae</taxon>
        <taxon>Cyprinodontiformes</taxon>
        <taxon>Goodeidae</taxon>
        <taxon>Goodea</taxon>
    </lineage>
</organism>
<dbReference type="Proteomes" id="UP001476798">
    <property type="component" value="Unassembled WGS sequence"/>
</dbReference>
<sequence>MFFPHDAIYFIKCTSTSCHPCTSPAGMVFSGLKLLPFSFCRSFHCGHTLASLSQHLYKVFCFSSEVETHISHQNTFISGTPTPLLLESYDGWTLPWHLCLHIIVLTDECVTFRHLEIGPKDQPEVLRSTDYSETS</sequence>
<keyword evidence="2" id="KW-1185">Reference proteome</keyword>
<evidence type="ECO:0000313" key="2">
    <source>
        <dbReference type="Proteomes" id="UP001476798"/>
    </source>
</evidence>
<name>A0ABV0MTF8_9TELE</name>
<dbReference type="EMBL" id="JAHRIO010011730">
    <property type="protein sequence ID" value="MEQ2162414.1"/>
    <property type="molecule type" value="Genomic_DNA"/>
</dbReference>